<dbReference type="InterPro" id="IPR036188">
    <property type="entry name" value="FAD/NAD-bd_sf"/>
</dbReference>
<protein>
    <recommendedName>
        <fullName evidence="4">FAD/NAD(P)-binding domain-containing protein</fullName>
    </recommendedName>
</protein>
<dbReference type="PANTHER" id="PTHR43539:SF68">
    <property type="entry name" value="FLAVIN-BINDING MONOOXYGENASE-LIKE PROTEIN (AFU_ORTHOLOGUE AFUA_4G09220)"/>
    <property type="match status" value="1"/>
</dbReference>
<dbReference type="Pfam" id="PF13738">
    <property type="entry name" value="Pyr_redox_3"/>
    <property type="match status" value="1"/>
</dbReference>
<evidence type="ECO:0000313" key="3">
    <source>
        <dbReference type="Proteomes" id="UP000054988"/>
    </source>
</evidence>
<evidence type="ECO:0000313" key="2">
    <source>
        <dbReference type="EMBL" id="KTB30235.1"/>
    </source>
</evidence>
<dbReference type="EMBL" id="LATX01002393">
    <property type="protein sequence ID" value="KTB30235.1"/>
    <property type="molecule type" value="Genomic_DNA"/>
</dbReference>
<dbReference type="InterPro" id="IPR050982">
    <property type="entry name" value="Auxin_biosynth/cation_transpt"/>
</dbReference>
<comment type="caution">
    <text evidence="2">The sequence shown here is derived from an EMBL/GenBank/DDBJ whole genome shotgun (WGS) entry which is preliminary data.</text>
</comment>
<accession>A0A0W0F1N3</accession>
<proteinExistence type="predicted"/>
<dbReference type="PANTHER" id="PTHR43539">
    <property type="entry name" value="FLAVIN-BINDING MONOOXYGENASE-LIKE PROTEIN (AFU_ORTHOLOGUE AFUA_4G09220)"/>
    <property type="match status" value="1"/>
</dbReference>
<dbReference type="PRINTS" id="PR00411">
    <property type="entry name" value="PNDRDTASEI"/>
</dbReference>
<dbReference type="Gene3D" id="3.50.50.60">
    <property type="entry name" value="FAD/NAD(P)-binding domain"/>
    <property type="match status" value="1"/>
</dbReference>
<keyword evidence="1" id="KW-0560">Oxidoreductase</keyword>
<dbReference type="eggNOG" id="KOG1399">
    <property type="taxonomic scope" value="Eukaryota"/>
</dbReference>
<reference evidence="2 3" key="1">
    <citation type="submission" date="2015-12" db="EMBL/GenBank/DDBJ databases">
        <title>Draft genome sequence of Moniliophthora roreri, the causal agent of frosty pod rot of cacao.</title>
        <authorList>
            <person name="Aime M.C."/>
            <person name="Diaz-Valderrama J.R."/>
            <person name="Kijpornyongpan T."/>
            <person name="Phillips-Mora W."/>
        </authorList>
    </citation>
    <scope>NUCLEOTIDE SEQUENCE [LARGE SCALE GENOMIC DNA]</scope>
    <source>
        <strain evidence="2 3">MCA 2952</strain>
    </source>
</reference>
<dbReference type="AlphaFoldDB" id="A0A0W0F1N3"/>
<gene>
    <name evidence="2" type="ORF">WG66_17249</name>
</gene>
<organism evidence="2 3">
    <name type="scientific">Moniliophthora roreri</name>
    <name type="common">Frosty pod rot fungus</name>
    <name type="synonym">Monilia roreri</name>
    <dbReference type="NCBI Taxonomy" id="221103"/>
    <lineage>
        <taxon>Eukaryota</taxon>
        <taxon>Fungi</taxon>
        <taxon>Dikarya</taxon>
        <taxon>Basidiomycota</taxon>
        <taxon>Agaricomycotina</taxon>
        <taxon>Agaricomycetes</taxon>
        <taxon>Agaricomycetidae</taxon>
        <taxon>Agaricales</taxon>
        <taxon>Marasmiineae</taxon>
        <taxon>Marasmiaceae</taxon>
        <taxon>Moniliophthora</taxon>
    </lineage>
</organism>
<name>A0A0W0F1N3_MONRR</name>
<dbReference type="GO" id="GO:0004497">
    <property type="term" value="F:monooxygenase activity"/>
    <property type="evidence" value="ECO:0007669"/>
    <property type="project" value="TreeGrafter"/>
</dbReference>
<evidence type="ECO:0008006" key="4">
    <source>
        <dbReference type="Google" id="ProtNLM"/>
    </source>
</evidence>
<dbReference type="GO" id="GO:0050660">
    <property type="term" value="F:flavin adenine dinucleotide binding"/>
    <property type="evidence" value="ECO:0007669"/>
    <property type="project" value="TreeGrafter"/>
</dbReference>
<dbReference type="SUPFAM" id="SSF51905">
    <property type="entry name" value="FAD/NAD(P)-binding domain"/>
    <property type="match status" value="2"/>
</dbReference>
<sequence length="579" mass="64567">MSSSPKDIAVNWLNDFANHLAVGNAQGVASCFHEEGWLRDILIFSWNNRSLEGPAKIRSFLQENLKPRHISDARVDERPFLVPEAGKITPTKDGVSSGFTFETPIAHGQGFFTLMEVGRGEWKALTVLMMMEDLKGHEELGYELGMYGDHTLAWGDVKMERQRRIEEDPHVLIVGGGQNGLNVAARFKQMQIPTLIVEKNARVGDNWRQRYPMLTLHTPKTQHRMLYQPHPETWPMYTPRDKLANWLEQYVDNQDLTVWTNSKPLPTPTYDFETRKWTVNVDRNGETVTIHPSHIVLATGTLGAPKMPTLVGQDVFKGKVIHACSYQGAREYAGKRVIVVGAGNTSADVCQDLTSHGASVTMVQRSTTCVQSIKNTREALLHAWPEGVPSKVSDMKFTANPLPLLTKEAAKVSKAGWQAVDREMHEGLRKTGFNLNLGPNGTGVLMMVFERFGGYWADVGCADLIISGKLKVKQGVEVERLAENEVFFSDGSSLPADAIIFATGYENIREVTKKTFGEKTIGMTSEVWGLDEEGELRGSYRPTGHPGLWYASGDFFNSRFSSKQLALEIKAIELGLMKL</sequence>
<dbReference type="PROSITE" id="PS51257">
    <property type="entry name" value="PROKAR_LIPOPROTEIN"/>
    <property type="match status" value="1"/>
</dbReference>
<dbReference type="Proteomes" id="UP000054988">
    <property type="component" value="Unassembled WGS sequence"/>
</dbReference>
<evidence type="ECO:0000256" key="1">
    <source>
        <dbReference type="ARBA" id="ARBA00023002"/>
    </source>
</evidence>